<evidence type="ECO:0000313" key="1">
    <source>
        <dbReference type="EMBL" id="VAX09482.1"/>
    </source>
</evidence>
<accession>A0A3B1B041</accession>
<gene>
    <name evidence="1" type="ORF">MNBD_GAMMA26-284</name>
</gene>
<organism evidence="1">
    <name type="scientific">hydrothermal vent metagenome</name>
    <dbReference type="NCBI Taxonomy" id="652676"/>
    <lineage>
        <taxon>unclassified sequences</taxon>
        <taxon>metagenomes</taxon>
        <taxon>ecological metagenomes</taxon>
    </lineage>
</organism>
<name>A0A3B1B041_9ZZZZ</name>
<sequence>MTNLPPFMGRLLCWLVFHDFRVIDRTFGFGSGGGIEKVECRRCGATITRQA</sequence>
<protein>
    <submittedName>
        <fullName evidence="1">Uncharacterized protein</fullName>
    </submittedName>
</protein>
<dbReference type="AlphaFoldDB" id="A0A3B1B041"/>
<dbReference type="EMBL" id="UOFX01000053">
    <property type="protein sequence ID" value="VAX09482.1"/>
    <property type="molecule type" value="Genomic_DNA"/>
</dbReference>
<proteinExistence type="predicted"/>
<reference evidence="1" key="1">
    <citation type="submission" date="2018-06" db="EMBL/GenBank/DDBJ databases">
        <authorList>
            <person name="Zhirakovskaya E."/>
        </authorList>
    </citation>
    <scope>NUCLEOTIDE SEQUENCE</scope>
</reference>